<comment type="similarity">
    <text evidence="5">Belongs to the acyl-CoA dehydrogenase family.</text>
</comment>
<gene>
    <name evidence="9" type="ORF">GA0074695_4756</name>
</gene>
<dbReference type="InterPro" id="IPR046373">
    <property type="entry name" value="Acyl-CoA_Oxase/DH_mid-dom_sf"/>
</dbReference>
<dbReference type="Gene3D" id="1.20.140.10">
    <property type="entry name" value="Butyryl-CoA Dehydrogenase, subunit A, domain 3"/>
    <property type="match status" value="1"/>
</dbReference>
<dbReference type="EMBL" id="LT607411">
    <property type="protein sequence ID" value="SCF24746.1"/>
    <property type="molecule type" value="Genomic_DNA"/>
</dbReference>
<evidence type="ECO:0000259" key="6">
    <source>
        <dbReference type="Pfam" id="PF00441"/>
    </source>
</evidence>
<keyword evidence="10" id="KW-1185">Reference proteome</keyword>
<feature type="domain" description="Acyl-CoA dehydrogenase/oxidase N-terminal" evidence="8">
    <location>
        <begin position="16"/>
        <end position="125"/>
    </location>
</feature>
<keyword evidence="2 5" id="KW-0285">Flavoprotein</keyword>
<evidence type="ECO:0000259" key="7">
    <source>
        <dbReference type="Pfam" id="PF02770"/>
    </source>
</evidence>
<dbReference type="FunFam" id="2.40.110.10:FF:000011">
    <property type="entry name" value="Acyl-CoA dehydrogenase FadE34"/>
    <property type="match status" value="1"/>
</dbReference>
<dbReference type="Proteomes" id="UP000198242">
    <property type="component" value="Chromosome I"/>
</dbReference>
<dbReference type="RefSeq" id="WP_089008206.1">
    <property type="nucleotide sequence ID" value="NZ_LT607411.1"/>
</dbReference>
<dbReference type="SUPFAM" id="SSF56645">
    <property type="entry name" value="Acyl-CoA dehydrogenase NM domain-like"/>
    <property type="match status" value="1"/>
</dbReference>
<dbReference type="Gene3D" id="1.10.540.10">
    <property type="entry name" value="Acyl-CoA dehydrogenase/oxidase, N-terminal domain"/>
    <property type="match status" value="1"/>
</dbReference>
<dbReference type="InterPro" id="IPR009075">
    <property type="entry name" value="AcylCo_DH/oxidase_C"/>
</dbReference>
<dbReference type="Pfam" id="PF02771">
    <property type="entry name" value="Acyl-CoA_dh_N"/>
    <property type="match status" value="1"/>
</dbReference>
<dbReference type="InterPro" id="IPR006089">
    <property type="entry name" value="Acyl-CoA_DH_CS"/>
</dbReference>
<sequence>MSAPMSLRGHRLADTASLRAEVREFVATELAERRWSARCDAWLLGWDPGFSQRLAARGWVGMAIPQEYGGRAAGALARFVVTEELLAAGAPVAAHWIADRQSAPQLLRFGTEQQRRLFLPEIAAGRMYTALGLSEPDSGSDLASVRTAATRVPGGWRVTGRKVWTSGAAHAHLLTALVRTTPLEPGAPRQAGLTQFIIDFDSPGVQVHPIRLINGEAHFAEVVLDDVFVADDRVLGTVGDGWRQVTAELAYERSGPERVLTTAPLLLAFLRDAARTGIAEPAALGRCLARLSTLRRITASVAVELAAGRTPELAAALAKDLGTRFEGEVAEVVRQCRTDPGGDEVNRLLREAILQSPGFTLRGGTTEILRGVIAKGMGLR</sequence>
<evidence type="ECO:0000256" key="4">
    <source>
        <dbReference type="ARBA" id="ARBA00023002"/>
    </source>
</evidence>
<dbReference type="GO" id="GO:0003995">
    <property type="term" value="F:acyl-CoA dehydrogenase activity"/>
    <property type="evidence" value="ECO:0007669"/>
    <property type="project" value="InterPro"/>
</dbReference>
<evidence type="ECO:0000256" key="5">
    <source>
        <dbReference type="RuleBase" id="RU362125"/>
    </source>
</evidence>
<keyword evidence="4 5" id="KW-0560">Oxidoreductase</keyword>
<evidence type="ECO:0000259" key="8">
    <source>
        <dbReference type="Pfam" id="PF02771"/>
    </source>
</evidence>
<evidence type="ECO:0000313" key="9">
    <source>
        <dbReference type="EMBL" id="SCF24746.1"/>
    </source>
</evidence>
<protein>
    <submittedName>
        <fullName evidence="9">Acyl-CoA dehydrogenase</fullName>
    </submittedName>
</protein>
<feature type="domain" description="Acyl-CoA oxidase/dehydrogenase middle" evidence="7">
    <location>
        <begin position="130"/>
        <end position="227"/>
    </location>
</feature>
<feature type="domain" description="Acyl-CoA dehydrogenase/oxidase C-terminal" evidence="6">
    <location>
        <begin position="283"/>
        <end position="377"/>
    </location>
</feature>
<dbReference type="InterPro" id="IPR006091">
    <property type="entry name" value="Acyl-CoA_Oxase/DH_mid-dom"/>
</dbReference>
<dbReference type="InterPro" id="IPR052161">
    <property type="entry name" value="Mycobact_Acyl-CoA_DH"/>
</dbReference>
<reference evidence="10" key="1">
    <citation type="submission" date="2016-06" db="EMBL/GenBank/DDBJ databases">
        <authorList>
            <person name="Varghese N."/>
            <person name="Submissions Spin"/>
        </authorList>
    </citation>
    <scope>NUCLEOTIDE SEQUENCE [LARGE SCALE GENOMIC DNA]</scope>
    <source>
        <strain evidence="10">DSM 43909</strain>
    </source>
</reference>
<dbReference type="GO" id="GO:0050660">
    <property type="term" value="F:flavin adenine dinucleotide binding"/>
    <property type="evidence" value="ECO:0007669"/>
    <property type="project" value="InterPro"/>
</dbReference>
<dbReference type="InterPro" id="IPR013786">
    <property type="entry name" value="AcylCoA_DH/ox_N"/>
</dbReference>
<dbReference type="Pfam" id="PF02770">
    <property type="entry name" value="Acyl-CoA_dh_M"/>
    <property type="match status" value="1"/>
</dbReference>
<evidence type="ECO:0000256" key="1">
    <source>
        <dbReference type="ARBA" id="ARBA00001974"/>
    </source>
</evidence>
<dbReference type="AlphaFoldDB" id="A0A1C4YVR8"/>
<dbReference type="InterPro" id="IPR009100">
    <property type="entry name" value="AcylCoA_DH/oxidase_NM_dom_sf"/>
</dbReference>
<dbReference type="GO" id="GO:0005886">
    <property type="term" value="C:plasma membrane"/>
    <property type="evidence" value="ECO:0007669"/>
    <property type="project" value="TreeGrafter"/>
</dbReference>
<dbReference type="InterPro" id="IPR037069">
    <property type="entry name" value="AcylCoA_DH/ox_N_sf"/>
</dbReference>
<dbReference type="PROSITE" id="PS00072">
    <property type="entry name" value="ACYL_COA_DH_1"/>
    <property type="match status" value="1"/>
</dbReference>
<accession>A0A1C4YVR8</accession>
<evidence type="ECO:0000256" key="2">
    <source>
        <dbReference type="ARBA" id="ARBA00022630"/>
    </source>
</evidence>
<proteinExistence type="inferred from homology"/>
<comment type="cofactor">
    <cofactor evidence="1 5">
        <name>FAD</name>
        <dbReference type="ChEBI" id="CHEBI:57692"/>
    </cofactor>
</comment>
<keyword evidence="3 5" id="KW-0274">FAD</keyword>
<dbReference type="Pfam" id="PF00441">
    <property type="entry name" value="Acyl-CoA_dh_1"/>
    <property type="match status" value="1"/>
</dbReference>
<dbReference type="PANTHER" id="PTHR43292:SF4">
    <property type="entry name" value="ACYL-COA DEHYDROGENASE FADE34"/>
    <property type="match status" value="1"/>
</dbReference>
<organism evidence="9 10">
    <name type="scientific">Micromonospora viridifaciens</name>
    <dbReference type="NCBI Taxonomy" id="1881"/>
    <lineage>
        <taxon>Bacteria</taxon>
        <taxon>Bacillati</taxon>
        <taxon>Actinomycetota</taxon>
        <taxon>Actinomycetes</taxon>
        <taxon>Micromonosporales</taxon>
        <taxon>Micromonosporaceae</taxon>
        <taxon>Micromonospora</taxon>
    </lineage>
</organism>
<dbReference type="PANTHER" id="PTHR43292">
    <property type="entry name" value="ACYL-COA DEHYDROGENASE"/>
    <property type="match status" value="1"/>
</dbReference>
<name>A0A1C4YVR8_MICVI</name>
<evidence type="ECO:0000256" key="3">
    <source>
        <dbReference type="ARBA" id="ARBA00022827"/>
    </source>
</evidence>
<evidence type="ECO:0000313" key="10">
    <source>
        <dbReference type="Proteomes" id="UP000198242"/>
    </source>
</evidence>
<dbReference type="Gene3D" id="2.40.110.10">
    <property type="entry name" value="Butyryl-CoA Dehydrogenase, subunit A, domain 2"/>
    <property type="match status" value="1"/>
</dbReference>
<dbReference type="OrthoDB" id="2769798at2"/>